<reference evidence="6" key="1">
    <citation type="submission" date="2016-11" db="EMBL/GenBank/DDBJ databases">
        <authorList>
            <person name="Varghese N."/>
            <person name="Submissions S."/>
        </authorList>
    </citation>
    <scope>NUCLEOTIDE SEQUENCE [LARGE SCALE GENOMIC DNA]</scope>
    <source>
        <strain evidence="6">DSM 26899</strain>
    </source>
</reference>
<comment type="similarity">
    <text evidence="1">Belongs to the 'phage' integrase family.</text>
</comment>
<dbReference type="Proteomes" id="UP000184364">
    <property type="component" value="Unassembled WGS sequence"/>
</dbReference>
<dbReference type="PROSITE" id="PS51898">
    <property type="entry name" value="TYR_RECOMBINASE"/>
    <property type="match status" value="1"/>
</dbReference>
<dbReference type="AlphaFoldDB" id="A0A1M7BU49"/>
<dbReference type="PANTHER" id="PTHR30349:SF41">
    <property type="entry name" value="INTEGRASE_RECOMBINASE PROTEIN MJ0367-RELATED"/>
    <property type="match status" value="1"/>
</dbReference>
<accession>A0A1M7BU49</accession>
<dbReference type="InterPro" id="IPR013762">
    <property type="entry name" value="Integrase-like_cat_sf"/>
</dbReference>
<protein>
    <submittedName>
        <fullName evidence="5">Site-specific recombinase XerD</fullName>
    </submittedName>
</protein>
<dbReference type="GO" id="GO:0003677">
    <property type="term" value="F:DNA binding"/>
    <property type="evidence" value="ECO:0007669"/>
    <property type="project" value="UniProtKB-KW"/>
</dbReference>
<keyword evidence="2" id="KW-0238">DNA-binding</keyword>
<evidence type="ECO:0000259" key="4">
    <source>
        <dbReference type="PROSITE" id="PS51898"/>
    </source>
</evidence>
<gene>
    <name evidence="5" type="ORF">SAMN05444267_102094</name>
</gene>
<dbReference type="EMBL" id="FRAV01000020">
    <property type="protein sequence ID" value="SHL58510.1"/>
    <property type="molecule type" value="Genomic_DNA"/>
</dbReference>
<evidence type="ECO:0000256" key="1">
    <source>
        <dbReference type="ARBA" id="ARBA00008857"/>
    </source>
</evidence>
<keyword evidence="3" id="KW-0233">DNA recombination</keyword>
<sequence length="337" mass="39695">MEEKDCYIFKSKFASYINSFLKEKKQKGLSDTKVLKGFMLEFDKFFQEYSITDLNITEDIILQWRNTRISESKRTLYYKYTAWVNFCRYLCSIGIECYIPRTPREGSQNDYIPYIYTSQEIELIFKAVDKLRIDGNKNTTTMFFMPAICRLLYSTGMRISEALSLKNEDLVFDKRLIYINRAKNGQQRLAVMNDSLFLILKEYKEFRNFIPVHDINSPDKYFFTTQLGEKCSAGSVRVWFHKALYYADIPKQTYVNRPRIHDLRHTAAVHSLQKLISLGADIHSEIPLISMFLGHKNIKSTAHYIRLTTQMFPDLIKIQSKTAFVFPDMKFINTNDL</sequence>
<organism evidence="5 6">
    <name type="scientific">Chryseobacterium polytrichastri</name>
    <dbReference type="NCBI Taxonomy" id="1302687"/>
    <lineage>
        <taxon>Bacteria</taxon>
        <taxon>Pseudomonadati</taxon>
        <taxon>Bacteroidota</taxon>
        <taxon>Flavobacteriia</taxon>
        <taxon>Flavobacteriales</taxon>
        <taxon>Weeksellaceae</taxon>
        <taxon>Chryseobacterium group</taxon>
        <taxon>Chryseobacterium</taxon>
    </lineage>
</organism>
<dbReference type="Gene3D" id="1.10.443.10">
    <property type="entry name" value="Intergrase catalytic core"/>
    <property type="match status" value="1"/>
</dbReference>
<dbReference type="Pfam" id="PF00589">
    <property type="entry name" value="Phage_integrase"/>
    <property type="match status" value="1"/>
</dbReference>
<evidence type="ECO:0000313" key="5">
    <source>
        <dbReference type="EMBL" id="SHL58510.1"/>
    </source>
</evidence>
<dbReference type="PANTHER" id="PTHR30349">
    <property type="entry name" value="PHAGE INTEGRASE-RELATED"/>
    <property type="match status" value="1"/>
</dbReference>
<feature type="domain" description="Tyr recombinase" evidence="4">
    <location>
        <begin position="111"/>
        <end position="317"/>
    </location>
</feature>
<dbReference type="InterPro" id="IPR050090">
    <property type="entry name" value="Tyrosine_recombinase_XerCD"/>
</dbReference>
<dbReference type="GO" id="GO:0015074">
    <property type="term" value="P:DNA integration"/>
    <property type="evidence" value="ECO:0007669"/>
    <property type="project" value="InterPro"/>
</dbReference>
<dbReference type="InterPro" id="IPR002104">
    <property type="entry name" value="Integrase_catalytic"/>
</dbReference>
<name>A0A1M7BU49_9FLAO</name>
<evidence type="ECO:0000256" key="3">
    <source>
        <dbReference type="ARBA" id="ARBA00023172"/>
    </source>
</evidence>
<evidence type="ECO:0000313" key="6">
    <source>
        <dbReference type="Proteomes" id="UP000184364"/>
    </source>
</evidence>
<evidence type="ECO:0000256" key="2">
    <source>
        <dbReference type="ARBA" id="ARBA00023125"/>
    </source>
</evidence>
<keyword evidence="6" id="KW-1185">Reference proteome</keyword>
<dbReference type="SUPFAM" id="SSF56349">
    <property type="entry name" value="DNA breaking-rejoining enzymes"/>
    <property type="match status" value="1"/>
</dbReference>
<dbReference type="GO" id="GO:0006310">
    <property type="term" value="P:DNA recombination"/>
    <property type="evidence" value="ECO:0007669"/>
    <property type="project" value="UniProtKB-KW"/>
</dbReference>
<proteinExistence type="inferred from homology"/>
<dbReference type="OrthoDB" id="9766545at2"/>
<dbReference type="STRING" id="1302687.SAMN05444267_102094"/>
<dbReference type="RefSeq" id="WP_073293686.1">
    <property type="nucleotide sequence ID" value="NZ_FRAV01000020.1"/>
</dbReference>
<dbReference type="InterPro" id="IPR011010">
    <property type="entry name" value="DNA_brk_join_enz"/>
</dbReference>